<comment type="caution">
    <text evidence="2">The sequence shown here is derived from an EMBL/GenBank/DDBJ whole genome shotgun (WGS) entry which is preliminary data.</text>
</comment>
<sequence>MGTLGGQRTATAGDHIRLGAHLDAPTDLDKLPVSRGLRPNLPEGNPGSPHLDLVNQSMNPVNRPAGEAGEDSRRPSCEQAADGMGGSQLILKILSE</sequence>
<protein>
    <submittedName>
        <fullName evidence="2">Uncharacterized protein</fullName>
    </submittedName>
</protein>
<evidence type="ECO:0000313" key="2">
    <source>
        <dbReference type="EMBL" id="KAF6818986.1"/>
    </source>
</evidence>
<dbReference type="AlphaFoldDB" id="A0A8H6N4B5"/>
<name>A0A8H6N4B5_9PEZI</name>
<proteinExistence type="predicted"/>
<feature type="region of interest" description="Disordered" evidence="1">
    <location>
        <begin position="1"/>
        <end position="86"/>
    </location>
</feature>
<organism evidence="2 3">
    <name type="scientific">Colletotrichum sojae</name>
    <dbReference type="NCBI Taxonomy" id="2175907"/>
    <lineage>
        <taxon>Eukaryota</taxon>
        <taxon>Fungi</taxon>
        <taxon>Dikarya</taxon>
        <taxon>Ascomycota</taxon>
        <taxon>Pezizomycotina</taxon>
        <taxon>Sordariomycetes</taxon>
        <taxon>Hypocreomycetidae</taxon>
        <taxon>Glomerellales</taxon>
        <taxon>Glomerellaceae</taxon>
        <taxon>Colletotrichum</taxon>
        <taxon>Colletotrichum orchidearum species complex</taxon>
    </lineage>
</organism>
<dbReference type="EMBL" id="WIGN01000012">
    <property type="protein sequence ID" value="KAF6818986.1"/>
    <property type="molecule type" value="Genomic_DNA"/>
</dbReference>
<reference evidence="2 3" key="1">
    <citation type="journal article" date="2020" name="Phytopathology">
        <title>Genome Sequence Resources of Colletotrichum truncatum, C. plurivorum, C. musicola, and C. sojae: Four Species Pathogenic to Soybean (Glycine max).</title>
        <authorList>
            <person name="Rogerio F."/>
            <person name="Boufleur T.R."/>
            <person name="Ciampi-Guillardi M."/>
            <person name="Sukno S.A."/>
            <person name="Thon M.R."/>
            <person name="Massola Junior N.S."/>
            <person name="Baroncelli R."/>
        </authorList>
    </citation>
    <scope>NUCLEOTIDE SEQUENCE [LARGE SCALE GENOMIC DNA]</scope>
    <source>
        <strain evidence="2 3">LFN0009</strain>
    </source>
</reference>
<evidence type="ECO:0000313" key="3">
    <source>
        <dbReference type="Proteomes" id="UP000652219"/>
    </source>
</evidence>
<dbReference type="Proteomes" id="UP000652219">
    <property type="component" value="Unassembled WGS sequence"/>
</dbReference>
<accession>A0A8H6N4B5</accession>
<keyword evidence="3" id="KW-1185">Reference proteome</keyword>
<evidence type="ECO:0000256" key="1">
    <source>
        <dbReference type="SAM" id="MobiDB-lite"/>
    </source>
</evidence>
<gene>
    <name evidence="2" type="ORF">CSOJ01_01643</name>
</gene>
<feature type="compositionally biased region" description="Polar residues" evidence="1">
    <location>
        <begin position="1"/>
        <end position="10"/>
    </location>
</feature>